<evidence type="ECO:0000313" key="3">
    <source>
        <dbReference type="Proteomes" id="UP001168575"/>
    </source>
</evidence>
<reference evidence="2" key="1">
    <citation type="submission" date="2023-07" db="EMBL/GenBank/DDBJ databases">
        <title>Between Cages and Wild: Unraveling the Impact of Captivity on Animal Microbiomes and Antimicrobial Resistance.</title>
        <authorList>
            <person name="Schmartz G.P."/>
            <person name="Rehner J."/>
            <person name="Schuff M.J."/>
            <person name="Becker S.L."/>
            <person name="Kravczyk M."/>
            <person name="Gurevich A."/>
            <person name="Francke R."/>
            <person name="Mueller R."/>
            <person name="Keller V."/>
            <person name="Keller A."/>
        </authorList>
    </citation>
    <scope>NUCLEOTIDE SEQUENCE</scope>
    <source>
        <strain evidence="2">S12M_St_49</strain>
    </source>
</reference>
<dbReference type="Proteomes" id="UP001168575">
    <property type="component" value="Unassembled WGS sequence"/>
</dbReference>
<dbReference type="Pfam" id="PF02588">
    <property type="entry name" value="YitT_membrane"/>
    <property type="match status" value="1"/>
</dbReference>
<gene>
    <name evidence="2" type="ORF">Q3982_07015</name>
</gene>
<evidence type="ECO:0000313" key="2">
    <source>
        <dbReference type="EMBL" id="MDO4842407.1"/>
    </source>
</evidence>
<keyword evidence="1" id="KW-0472">Membrane</keyword>
<feature type="transmembrane region" description="Helical" evidence="1">
    <location>
        <begin position="38"/>
        <end position="56"/>
    </location>
</feature>
<dbReference type="AlphaFoldDB" id="A0AA43RIH6"/>
<dbReference type="EMBL" id="JAUMVS010000160">
    <property type="protein sequence ID" value="MDO4842407.1"/>
    <property type="molecule type" value="Genomic_DNA"/>
</dbReference>
<name>A0AA43RIH6_9ACTN</name>
<feature type="non-terminal residue" evidence="2">
    <location>
        <position position="1"/>
    </location>
</feature>
<dbReference type="InterPro" id="IPR003740">
    <property type="entry name" value="YitT"/>
</dbReference>
<keyword evidence="1" id="KW-1133">Transmembrane helix</keyword>
<feature type="transmembrane region" description="Helical" evidence="1">
    <location>
        <begin position="12"/>
        <end position="32"/>
    </location>
</feature>
<proteinExistence type="predicted"/>
<keyword evidence="1" id="KW-0812">Transmembrane</keyword>
<protein>
    <submittedName>
        <fullName evidence="2">YitT family protein</fullName>
    </submittedName>
</protein>
<evidence type="ECO:0000256" key="1">
    <source>
        <dbReference type="SAM" id="Phobius"/>
    </source>
</evidence>
<comment type="caution">
    <text evidence="2">The sequence shown here is derived from an EMBL/GenBank/DDBJ whole genome shotgun (WGS) entry which is preliminary data.</text>
</comment>
<organism evidence="2 3">
    <name type="scientific">Phoenicibacter congonensis</name>
    <dbReference type="NCBI Taxonomy" id="1944646"/>
    <lineage>
        <taxon>Bacteria</taxon>
        <taxon>Bacillati</taxon>
        <taxon>Actinomycetota</taxon>
        <taxon>Coriobacteriia</taxon>
        <taxon>Eggerthellales</taxon>
        <taxon>Eggerthellaceae</taxon>
        <taxon>Phoenicibacter</taxon>
    </lineage>
</organism>
<keyword evidence="3" id="KW-1185">Reference proteome</keyword>
<accession>A0AA43RIH6</accession>
<sequence length="61" mass="6772">ALAMALHHYFRWNMSAVYLVSDLVVLALSLTYIPVRKIIFSLITVVLSGQLIGLISKVGKK</sequence>